<reference evidence="1" key="1">
    <citation type="submission" date="2023-10" db="EMBL/GenBank/DDBJ databases">
        <title>Genome assembly of Pristionchus species.</title>
        <authorList>
            <person name="Yoshida K."/>
            <person name="Sommer R.J."/>
        </authorList>
    </citation>
    <scope>NUCLEOTIDE SEQUENCE</scope>
    <source>
        <strain evidence="1">RS5133</strain>
    </source>
</reference>
<name>A0AAV5UR20_9BILA</name>
<keyword evidence="2" id="KW-1185">Reference proteome</keyword>
<evidence type="ECO:0000313" key="2">
    <source>
        <dbReference type="Proteomes" id="UP001432322"/>
    </source>
</evidence>
<evidence type="ECO:0000313" key="1">
    <source>
        <dbReference type="EMBL" id="GMT08916.1"/>
    </source>
</evidence>
<dbReference type="EMBL" id="BTSY01000001">
    <property type="protein sequence ID" value="GMT08916.1"/>
    <property type="molecule type" value="Genomic_DNA"/>
</dbReference>
<protein>
    <submittedName>
        <fullName evidence="1">Uncharacterized protein</fullName>
    </submittedName>
</protein>
<comment type="caution">
    <text evidence="1">The sequence shown here is derived from an EMBL/GenBank/DDBJ whole genome shotgun (WGS) entry which is preliminary data.</text>
</comment>
<organism evidence="1 2">
    <name type="scientific">Pristionchus fissidentatus</name>
    <dbReference type="NCBI Taxonomy" id="1538716"/>
    <lineage>
        <taxon>Eukaryota</taxon>
        <taxon>Metazoa</taxon>
        <taxon>Ecdysozoa</taxon>
        <taxon>Nematoda</taxon>
        <taxon>Chromadorea</taxon>
        <taxon>Rhabditida</taxon>
        <taxon>Rhabditina</taxon>
        <taxon>Diplogasteromorpha</taxon>
        <taxon>Diplogasteroidea</taxon>
        <taxon>Neodiplogasteridae</taxon>
        <taxon>Pristionchus</taxon>
    </lineage>
</organism>
<dbReference type="Proteomes" id="UP001432322">
    <property type="component" value="Unassembled WGS sequence"/>
</dbReference>
<gene>
    <name evidence="1" type="ORF">PFISCL1PPCAC_213</name>
</gene>
<feature type="non-terminal residue" evidence="1">
    <location>
        <position position="1"/>
    </location>
</feature>
<dbReference type="AlphaFoldDB" id="A0AAV5UR20"/>
<accession>A0AAV5UR20</accession>
<proteinExistence type="predicted"/>
<sequence length="109" mass="12715">IFRVTPSVTEREIIALLLIAGEQFDEIKWGILSDYIVRDMTIYRAINLLEKYLERSQFVSPSKWSEIYKIVETNNIRMEKLIESVGKARSSFTTRRLRGLCSKRAPSTE</sequence>